<dbReference type="InterPro" id="IPR043128">
    <property type="entry name" value="Rev_trsase/Diguanyl_cyclase"/>
</dbReference>
<sequence>MDQVLLDLDFAYAYIDVLIVSSSHDEQVTHLYMILRRFNEHGIVINPIKCEFGVTQITFLGHLVNSCGICPHSDKVEAICSFPRPSTPRKLCEFPRLNNFYNCFLPNCACILCPLYSLLGKS</sequence>
<organism evidence="2">
    <name type="scientific">Amphimedon queenslandica</name>
    <name type="common">Sponge</name>
    <dbReference type="NCBI Taxonomy" id="400682"/>
    <lineage>
        <taxon>Eukaryota</taxon>
        <taxon>Metazoa</taxon>
        <taxon>Porifera</taxon>
        <taxon>Demospongiae</taxon>
        <taxon>Heteroscleromorpha</taxon>
        <taxon>Haplosclerida</taxon>
        <taxon>Niphatidae</taxon>
        <taxon>Amphimedon</taxon>
    </lineage>
</organism>
<dbReference type="InterPro" id="IPR000477">
    <property type="entry name" value="RT_dom"/>
</dbReference>
<evidence type="ECO:0000313" key="2">
    <source>
        <dbReference type="EnsemblMetazoa" id="Aqu2.1.25132_001"/>
    </source>
</evidence>
<name>A0A1X7UCE7_AMPQE</name>
<protein>
    <recommendedName>
        <fullName evidence="1">Reverse transcriptase domain-containing protein</fullName>
    </recommendedName>
</protein>
<accession>A0A1X7UCE7</accession>
<dbReference type="InterPro" id="IPR051320">
    <property type="entry name" value="Viral_Replic_Matur_Polypro"/>
</dbReference>
<dbReference type="InterPro" id="IPR043502">
    <property type="entry name" value="DNA/RNA_pol_sf"/>
</dbReference>
<dbReference type="Gene3D" id="3.30.70.270">
    <property type="match status" value="2"/>
</dbReference>
<dbReference type="AlphaFoldDB" id="A0A1X7UCE7"/>
<dbReference type="Pfam" id="PF00078">
    <property type="entry name" value="RVT_1"/>
    <property type="match status" value="1"/>
</dbReference>
<dbReference type="STRING" id="400682.A0A1X7UCE7"/>
<proteinExistence type="predicted"/>
<dbReference type="PANTHER" id="PTHR33064">
    <property type="entry name" value="POL PROTEIN"/>
    <property type="match status" value="1"/>
</dbReference>
<dbReference type="SUPFAM" id="SSF56672">
    <property type="entry name" value="DNA/RNA polymerases"/>
    <property type="match status" value="1"/>
</dbReference>
<dbReference type="PANTHER" id="PTHR33064:SF37">
    <property type="entry name" value="RIBONUCLEASE H"/>
    <property type="match status" value="1"/>
</dbReference>
<feature type="domain" description="Reverse transcriptase" evidence="1">
    <location>
        <begin position="10"/>
        <end position="62"/>
    </location>
</feature>
<dbReference type="EnsemblMetazoa" id="Aqu2.1.25132_001">
    <property type="protein sequence ID" value="Aqu2.1.25132_001"/>
    <property type="gene ID" value="Aqu2.1.25132"/>
</dbReference>
<evidence type="ECO:0000259" key="1">
    <source>
        <dbReference type="Pfam" id="PF00078"/>
    </source>
</evidence>
<reference evidence="2" key="1">
    <citation type="submission" date="2017-05" db="UniProtKB">
        <authorList>
            <consortium name="EnsemblMetazoa"/>
        </authorList>
    </citation>
    <scope>IDENTIFICATION</scope>
</reference>
<dbReference type="InParanoid" id="A0A1X7UCE7"/>